<evidence type="ECO:0000256" key="2">
    <source>
        <dbReference type="ARBA" id="ARBA00007185"/>
    </source>
</evidence>
<dbReference type="Pfam" id="PF00694">
    <property type="entry name" value="Aconitase_C"/>
    <property type="match status" value="1"/>
</dbReference>
<evidence type="ECO:0000259" key="7">
    <source>
        <dbReference type="Pfam" id="PF00694"/>
    </source>
</evidence>
<dbReference type="GO" id="GO:0051536">
    <property type="term" value="F:iron-sulfur cluster binding"/>
    <property type="evidence" value="ECO:0007669"/>
    <property type="project" value="UniProtKB-KW"/>
</dbReference>
<organism evidence="8 9">
    <name type="scientific">Halarcobacter ebronensis</name>
    <dbReference type="NCBI Taxonomy" id="1462615"/>
    <lineage>
        <taxon>Bacteria</taxon>
        <taxon>Pseudomonadati</taxon>
        <taxon>Campylobacterota</taxon>
        <taxon>Epsilonproteobacteria</taxon>
        <taxon>Campylobacterales</taxon>
        <taxon>Arcobacteraceae</taxon>
        <taxon>Halarcobacter</taxon>
    </lineage>
</organism>
<evidence type="ECO:0000259" key="6">
    <source>
        <dbReference type="Pfam" id="PF00330"/>
    </source>
</evidence>
<dbReference type="Gene3D" id="3.30.499.10">
    <property type="entry name" value="Aconitase, domain 3"/>
    <property type="match status" value="2"/>
</dbReference>
<dbReference type="InterPro" id="IPR015928">
    <property type="entry name" value="Aconitase/3IPM_dehydase_swvl"/>
</dbReference>
<dbReference type="InterPro" id="IPR000573">
    <property type="entry name" value="AconitaseA/IPMdHydase_ssu_swvl"/>
</dbReference>
<keyword evidence="4" id="KW-0408">Iron</keyword>
<reference evidence="8 9" key="1">
    <citation type="submission" date="2017-10" db="EMBL/GenBank/DDBJ databases">
        <title>Genomics of the genus Arcobacter.</title>
        <authorList>
            <person name="Perez-Cataluna A."/>
            <person name="Figueras M.J."/>
        </authorList>
    </citation>
    <scope>NUCLEOTIDE SEQUENCE [LARGE SCALE GENOMIC DNA]</scope>
    <source>
        <strain evidence="8 9">CECT 8993</strain>
    </source>
</reference>
<dbReference type="NCBIfam" id="NF006757">
    <property type="entry name" value="PRK09277.1"/>
    <property type="match status" value="1"/>
</dbReference>
<accession>A0A4Q0YH98</accession>
<dbReference type="InterPro" id="IPR006249">
    <property type="entry name" value="Aconitase/IRP2"/>
</dbReference>
<dbReference type="Proteomes" id="UP000290172">
    <property type="component" value="Unassembled WGS sequence"/>
</dbReference>
<comment type="cofactor">
    <cofactor evidence="1">
        <name>[4Fe-4S] cluster</name>
        <dbReference type="ChEBI" id="CHEBI:49883"/>
    </cofactor>
</comment>
<feature type="domain" description="Aconitase/3-isopropylmalate dehydratase large subunit alpha/beta/alpha" evidence="6">
    <location>
        <begin position="78"/>
        <end position="534"/>
    </location>
</feature>
<comment type="caution">
    <text evidence="8">The sequence shown here is derived from an EMBL/GenBank/DDBJ whole genome shotgun (WGS) entry which is preliminary data.</text>
</comment>
<keyword evidence="8" id="KW-0456">Lyase</keyword>
<dbReference type="SUPFAM" id="SSF52016">
    <property type="entry name" value="LeuD/IlvD-like"/>
    <property type="match status" value="1"/>
</dbReference>
<evidence type="ECO:0000313" key="9">
    <source>
        <dbReference type="Proteomes" id="UP000290172"/>
    </source>
</evidence>
<dbReference type="SUPFAM" id="SSF53732">
    <property type="entry name" value="Aconitase iron-sulfur domain"/>
    <property type="match status" value="1"/>
</dbReference>
<dbReference type="Gene3D" id="3.20.19.10">
    <property type="entry name" value="Aconitase, domain 4"/>
    <property type="match status" value="1"/>
</dbReference>
<evidence type="ECO:0000313" key="8">
    <source>
        <dbReference type="EMBL" id="RXJ69992.1"/>
    </source>
</evidence>
<dbReference type="EC" id="4.2.1.3" evidence="8"/>
<dbReference type="Pfam" id="PF00330">
    <property type="entry name" value="Aconitase"/>
    <property type="match status" value="1"/>
</dbReference>
<name>A0A4Q0YH98_9BACT</name>
<proteinExistence type="inferred from homology"/>
<gene>
    <name evidence="8" type="ORF">CRV08_00060</name>
</gene>
<dbReference type="InterPro" id="IPR015931">
    <property type="entry name" value="Acnase/IPM_dHydase_lsu_aba_1/3"/>
</dbReference>
<dbReference type="InterPro" id="IPR001030">
    <property type="entry name" value="Acoase/IPM_deHydtase_lsu_aba"/>
</dbReference>
<protein>
    <submittedName>
        <fullName evidence="8">Aconitate hydratase</fullName>
        <ecNumber evidence="8">4.2.1.3</ecNumber>
    </submittedName>
</protein>
<keyword evidence="3" id="KW-0479">Metal-binding</keyword>
<dbReference type="GO" id="GO:0046872">
    <property type="term" value="F:metal ion binding"/>
    <property type="evidence" value="ECO:0007669"/>
    <property type="project" value="UniProtKB-KW"/>
</dbReference>
<dbReference type="InterPro" id="IPR036008">
    <property type="entry name" value="Aconitase_4Fe-4S_dom"/>
</dbReference>
<dbReference type="PANTHER" id="PTHR11670">
    <property type="entry name" value="ACONITASE/IRON-RESPONSIVE ELEMENT FAMILY MEMBER"/>
    <property type="match status" value="1"/>
</dbReference>
<dbReference type="PRINTS" id="PR00415">
    <property type="entry name" value="ACONITASE"/>
</dbReference>
<dbReference type="AlphaFoldDB" id="A0A4Q0YH98"/>
<feature type="domain" description="Aconitase A/isopropylmalate dehydratase small subunit swivel" evidence="7">
    <location>
        <begin position="659"/>
        <end position="783"/>
    </location>
</feature>
<keyword evidence="5" id="KW-0411">Iron-sulfur</keyword>
<evidence type="ECO:0000256" key="3">
    <source>
        <dbReference type="ARBA" id="ARBA00022723"/>
    </source>
</evidence>
<comment type="similarity">
    <text evidence="2">Belongs to the aconitase/IPM isomerase family.</text>
</comment>
<evidence type="ECO:0000256" key="5">
    <source>
        <dbReference type="ARBA" id="ARBA00023014"/>
    </source>
</evidence>
<dbReference type="Gene3D" id="6.10.190.10">
    <property type="match status" value="1"/>
</dbReference>
<sequence length="857" mass="97609">MCYLIIVDIGRENLLNIINSFEIEGEKFYYYDITKISDSSNKLKKLPIVLKILLEANLRKAKNEDEFYKVIDIFVNRNNEKICFYPSRIIMQDSTAIPALVDLASMRDYVKNEKKDVNRVNPQIMVDLVLDHTLNFKADMKEELEQNLEKYEFIKWAESSFSNLRVVPPGSGICHQVNLEYLSTILHVKNVENMFLLYPEIVVGTDSNTTMINSLGVLGLSIEGIEAESAILGLPIYLDLPKVVGIKIKGELKEGITSSDLVILLIKMLKEHKLKGKLIEFFGESLDYITLEDRSTISNLAPEYDAICSFFAIDDRTISYFDKTRNSNDYGKIIKTYLQKQQLFYNNEELEYDEIIEIDLSFLEPTIVGPTKSKELVDIKTFKDIAVINQSKNFKDADIVLAAITLCSLTSNPYLMIHAALVAKKAVEFSLSIDSSIKRYFAPNSSVVKEYLEELNLLKYLEQLGFNIVDFVCSANGENYNNLETTAKEEIKLNNLNVCLVASGDEEFKDKIDPLIKSNYLMSPSLVIIYSLIGTMKFDLFNDVIGEIGDKKIYLKDLWPSDAEVISYLEEIDYTLYKKIYENIFIGNEFWQNLDIKGKDTFFWNEKSVFIQPTKIFEDIKLEKIDIQKAGVLALLGDNIATEQISPIGQIPLYSQAAKYLESKEVKSFEYGTFASRRGDANLMVRAAFDSLNIKNMMVSKEGSFTMDYESNEIVSIFEKSQKFKNQNRALVIFAGKEYGIGSARNWAAKAIRLLGVKAIIAKSFCNRHRLNLIALGVLPLEFIDDDISSLKLKGNEEISIISEEIKKGAIIKAIIYKNELEIQIELKCRLDSDDEVKYYKNGGVLSYQLKNILGEN</sequence>
<evidence type="ECO:0000256" key="1">
    <source>
        <dbReference type="ARBA" id="ARBA00001966"/>
    </source>
</evidence>
<evidence type="ECO:0000256" key="4">
    <source>
        <dbReference type="ARBA" id="ARBA00023004"/>
    </source>
</evidence>
<dbReference type="GO" id="GO:0003994">
    <property type="term" value="F:aconitate hydratase activity"/>
    <property type="evidence" value="ECO:0007669"/>
    <property type="project" value="UniProtKB-EC"/>
</dbReference>
<dbReference type="EMBL" id="PDKJ01000001">
    <property type="protein sequence ID" value="RXJ69992.1"/>
    <property type="molecule type" value="Genomic_DNA"/>
</dbReference>